<feature type="region of interest" description="Disordered" evidence="1">
    <location>
        <begin position="1"/>
        <end position="20"/>
    </location>
</feature>
<evidence type="ECO:0000256" key="1">
    <source>
        <dbReference type="SAM" id="MobiDB-lite"/>
    </source>
</evidence>
<comment type="caution">
    <text evidence="2">The sequence shown here is derived from an EMBL/GenBank/DDBJ whole genome shotgun (WGS) entry which is preliminary data.</text>
</comment>
<sequence>GFPGRAHRLSKPRPAEDGQVSLSLSGGGVELILGSVYGGVIGHRVAVCPVGEGLEDMVDCFLVVSYVVVVSS</sequence>
<gene>
    <name evidence="2" type="ORF">LCGC14_1696700</name>
</gene>
<reference evidence="2" key="1">
    <citation type="journal article" date="2015" name="Nature">
        <title>Complex archaea that bridge the gap between prokaryotes and eukaryotes.</title>
        <authorList>
            <person name="Spang A."/>
            <person name="Saw J.H."/>
            <person name="Jorgensen S.L."/>
            <person name="Zaremba-Niedzwiedzka K."/>
            <person name="Martijn J."/>
            <person name="Lind A.E."/>
            <person name="van Eijk R."/>
            <person name="Schleper C."/>
            <person name="Guy L."/>
            <person name="Ettema T.J."/>
        </authorList>
    </citation>
    <scope>NUCLEOTIDE SEQUENCE</scope>
</reference>
<name>A0A0F9I6U4_9ZZZZ</name>
<evidence type="ECO:0000313" key="2">
    <source>
        <dbReference type="EMBL" id="KKM15384.1"/>
    </source>
</evidence>
<dbReference type="EMBL" id="LAZR01014920">
    <property type="protein sequence ID" value="KKM15384.1"/>
    <property type="molecule type" value="Genomic_DNA"/>
</dbReference>
<proteinExistence type="predicted"/>
<protein>
    <submittedName>
        <fullName evidence="2">Uncharacterized protein</fullName>
    </submittedName>
</protein>
<dbReference type="AlphaFoldDB" id="A0A0F9I6U4"/>
<accession>A0A0F9I6U4</accession>
<feature type="non-terminal residue" evidence="2">
    <location>
        <position position="1"/>
    </location>
</feature>
<organism evidence="2">
    <name type="scientific">marine sediment metagenome</name>
    <dbReference type="NCBI Taxonomy" id="412755"/>
    <lineage>
        <taxon>unclassified sequences</taxon>
        <taxon>metagenomes</taxon>
        <taxon>ecological metagenomes</taxon>
    </lineage>
</organism>
<feature type="compositionally biased region" description="Basic residues" evidence="1">
    <location>
        <begin position="1"/>
        <end position="11"/>
    </location>
</feature>